<feature type="region of interest" description="Disordered" evidence="6">
    <location>
        <begin position="1058"/>
        <end position="1153"/>
    </location>
</feature>
<dbReference type="InterPro" id="IPR000439">
    <property type="entry name" value="Ribosomal_eL15"/>
</dbReference>
<accession>A0ABN9UCV3</accession>
<feature type="compositionally biased region" description="Low complexity" evidence="6">
    <location>
        <begin position="1110"/>
        <end position="1153"/>
    </location>
</feature>
<dbReference type="Proteomes" id="UP001189429">
    <property type="component" value="Unassembled WGS sequence"/>
</dbReference>
<dbReference type="SMART" id="SM01384">
    <property type="entry name" value="Ribosomal_L15e"/>
    <property type="match status" value="2"/>
</dbReference>
<dbReference type="SUPFAM" id="SSF54189">
    <property type="entry name" value="Ribosomal proteins S24e, L23 and L15e"/>
    <property type="match status" value="2"/>
</dbReference>
<comment type="similarity">
    <text evidence="1 4">Belongs to the eukaryotic ribosomal protein eL15 family.</text>
</comment>
<dbReference type="PANTHER" id="PTHR11847:SF4">
    <property type="entry name" value="LARGE RIBOSOMAL SUBUNIT PROTEIN EL15"/>
    <property type="match status" value="1"/>
</dbReference>
<sequence>MAYDPILHSPTESRDCPPGYRRTTEAFIGEGSTRTWTGLRDCAVRCEVRHMHLLGACPGFEYYLPKGTCTIYLAGARTGPPRADREAGWQTCVADGSSGASSQAAQARGGAAAGSVFWDEVLPIAMILALVAFIAWARPCCLGHSARSWRADIELPRWPGGGYGGRGVSSYAPPSVFGQVGRSGGYDDYAQLGWPARQEEQSRAAEHVQQDGLGPGATQPGPIARATPLRQADPCGPVLAAAHGFRGCLRGLLSAAILSQDLPGAAGVWRARKFRLRGACRRGAWTIMGAYKYLEELWRKKQSDVMRFLARLRTWEFRQLPALHRCSRPSRPDKARRLGYKAKQGVLVYRVRVKRGDRKKRVAKGIVYGKPTNQGVKHWKTVRNLRSIAEERAGRKLSSLRVLNSYWVAQDSTYKWFEVVMVDPMHKCVRDDPRLNWICKAVMKHRELRGLTAAGRKARGLLKKGKRASKLRPSYKGHYKKTNKMRLRWASKGPLPVRAPAAMGHPAPACCVCLATSVLAQGVYLGLIVLCFVINVLLFIAGNAEQDDEGMGDGEAATYLILGSAAGYIILVTAIVMSASRICAPCCCEGLEKVGQCCPCNCFLHLDTPLYVMVGLGVVMNAVTLVVDTGGDPRVFRLVRLVHPALSIAAIVCATVNLCVMARLCCQSCLPEIQSASARLPQDGLGPGATQPGPIARATPLRQADPCGLVLAAAHGFRGCLRGLLSAAILSQDLPGAAGVWRARKFRLRGACRRGAWTIMGAYKYLEELWRKKQSDVMRFLARLRTWEFRQLPALHRCSRPSRPDKARRLGYKAKQGVLVYRVRVKRGDRKKRVAKGIVYGKPTNQGVKHWKTVRNLRSIAEERAGRKLSSLRVLNSYWVAQDSTYKWFEVVMVDPMHKCVRDDPRLNWICKAVMKHRELRGLTAAGRKARGLLKKGKRASKLRPSYKGHYKKTNKMRLREAECGTFVNSSMSRCAQLSDQIVLLGRDVKRKHDELQNQFAHALRAQDLKIDQLQSHIQNPSSAMSVDVPELSTKCDDIERQLKDLADRQKIAETKICEMLSPATPPSSASSAGSPTISKGTPFSRPRGSTSSPTSSVAASSSHTCAGWAASPRSRPSSSPSRSRSDSSTSTTAASATVTSSPRTCCSTRTAT</sequence>
<feature type="transmembrane region" description="Helical" evidence="7">
    <location>
        <begin position="641"/>
        <end position="664"/>
    </location>
</feature>
<dbReference type="InterPro" id="IPR020925">
    <property type="entry name" value="Ribosomal_eL15_CS"/>
</dbReference>
<protein>
    <recommendedName>
        <fullName evidence="4">Ribosomal protein L15</fullName>
    </recommendedName>
</protein>
<evidence type="ECO:0000256" key="6">
    <source>
        <dbReference type="SAM" id="MobiDB-lite"/>
    </source>
</evidence>
<feature type="transmembrane region" description="Helical" evidence="7">
    <location>
        <begin position="556"/>
        <end position="576"/>
    </location>
</feature>
<evidence type="ECO:0000256" key="2">
    <source>
        <dbReference type="ARBA" id="ARBA00022980"/>
    </source>
</evidence>
<feature type="coiled-coil region" evidence="5">
    <location>
        <begin position="1029"/>
        <end position="1056"/>
    </location>
</feature>
<evidence type="ECO:0000313" key="8">
    <source>
        <dbReference type="EMBL" id="CAK0857289.1"/>
    </source>
</evidence>
<evidence type="ECO:0000256" key="3">
    <source>
        <dbReference type="ARBA" id="ARBA00023274"/>
    </source>
</evidence>
<name>A0ABN9UCV3_9DINO</name>
<gene>
    <name evidence="8" type="ORF">PCOR1329_LOCUS47445</name>
</gene>
<dbReference type="Pfam" id="PF00827">
    <property type="entry name" value="Ribosomal_L15e"/>
    <property type="match status" value="2"/>
</dbReference>
<keyword evidence="2 4" id="KW-0689">Ribosomal protein</keyword>
<evidence type="ECO:0000256" key="7">
    <source>
        <dbReference type="SAM" id="Phobius"/>
    </source>
</evidence>
<evidence type="ECO:0000313" key="9">
    <source>
        <dbReference type="Proteomes" id="UP001189429"/>
    </source>
</evidence>
<keyword evidence="7" id="KW-1133">Transmembrane helix</keyword>
<feature type="transmembrane region" description="Helical" evidence="7">
    <location>
        <begin position="610"/>
        <end position="629"/>
    </location>
</feature>
<feature type="compositionally biased region" description="Basic and acidic residues" evidence="6">
    <location>
        <begin position="200"/>
        <end position="209"/>
    </location>
</feature>
<feature type="region of interest" description="Disordered" evidence="6">
    <location>
        <begin position="200"/>
        <end position="227"/>
    </location>
</feature>
<keyword evidence="5" id="KW-0175">Coiled coil</keyword>
<keyword evidence="3 4" id="KW-0687">Ribonucleoprotein</keyword>
<feature type="compositionally biased region" description="Low complexity" evidence="6">
    <location>
        <begin position="1067"/>
        <end position="1103"/>
    </location>
</feature>
<proteinExistence type="inferred from homology"/>
<evidence type="ECO:0000256" key="1">
    <source>
        <dbReference type="ARBA" id="ARBA00006857"/>
    </source>
</evidence>
<keyword evidence="7" id="KW-0472">Membrane</keyword>
<dbReference type="Gene3D" id="3.40.1120.10">
    <property type="entry name" value="Ribosomal protein l15e"/>
    <property type="match status" value="2"/>
</dbReference>
<keyword evidence="7" id="KW-0812">Transmembrane</keyword>
<dbReference type="InterPro" id="IPR012678">
    <property type="entry name" value="Ribosomal_uL23/eL15/eS24_sf"/>
</dbReference>
<comment type="caution">
    <text evidence="8">The sequence shown here is derived from an EMBL/GenBank/DDBJ whole genome shotgun (WGS) entry which is preliminary data.</text>
</comment>
<evidence type="ECO:0000256" key="5">
    <source>
        <dbReference type="SAM" id="Coils"/>
    </source>
</evidence>
<evidence type="ECO:0000256" key="4">
    <source>
        <dbReference type="RuleBase" id="RU000663"/>
    </source>
</evidence>
<dbReference type="NCBIfam" id="NF003269">
    <property type="entry name" value="PRK04243.1"/>
    <property type="match status" value="2"/>
</dbReference>
<dbReference type="PANTHER" id="PTHR11847">
    <property type="entry name" value="RIBOSOMAL PROTEIN L15"/>
    <property type="match status" value="1"/>
</dbReference>
<organism evidence="8 9">
    <name type="scientific">Prorocentrum cordatum</name>
    <dbReference type="NCBI Taxonomy" id="2364126"/>
    <lineage>
        <taxon>Eukaryota</taxon>
        <taxon>Sar</taxon>
        <taxon>Alveolata</taxon>
        <taxon>Dinophyceae</taxon>
        <taxon>Prorocentrales</taxon>
        <taxon>Prorocentraceae</taxon>
        <taxon>Prorocentrum</taxon>
    </lineage>
</organism>
<feature type="transmembrane region" description="Helical" evidence="7">
    <location>
        <begin position="523"/>
        <end position="544"/>
    </location>
</feature>
<keyword evidence="9" id="KW-1185">Reference proteome</keyword>
<dbReference type="EMBL" id="CAUYUJ010015717">
    <property type="protein sequence ID" value="CAK0857289.1"/>
    <property type="molecule type" value="Genomic_DNA"/>
</dbReference>
<dbReference type="PROSITE" id="PS01194">
    <property type="entry name" value="RIBOSOMAL_L15E"/>
    <property type="match status" value="2"/>
</dbReference>
<reference evidence="8" key="1">
    <citation type="submission" date="2023-10" db="EMBL/GenBank/DDBJ databases">
        <authorList>
            <person name="Chen Y."/>
            <person name="Shah S."/>
            <person name="Dougan E. K."/>
            <person name="Thang M."/>
            <person name="Chan C."/>
        </authorList>
    </citation>
    <scope>NUCLEOTIDE SEQUENCE [LARGE SCALE GENOMIC DNA]</scope>
</reference>
<dbReference type="InterPro" id="IPR024794">
    <property type="entry name" value="Rbsml_eL15_core_dom_sf"/>
</dbReference>